<dbReference type="GO" id="GO:0097157">
    <property type="term" value="F:pre-mRNA intronic binding"/>
    <property type="evidence" value="ECO:0007669"/>
    <property type="project" value="TreeGrafter"/>
</dbReference>
<dbReference type="GO" id="GO:0030620">
    <property type="term" value="F:U2 snRNA binding"/>
    <property type="evidence" value="ECO:0007669"/>
    <property type="project" value="TreeGrafter"/>
</dbReference>
<dbReference type="GO" id="GO:0008237">
    <property type="term" value="F:metallopeptidase activity"/>
    <property type="evidence" value="ECO:0007669"/>
    <property type="project" value="InterPro"/>
</dbReference>
<evidence type="ECO:0000259" key="1">
    <source>
        <dbReference type="PROSITE" id="PS50249"/>
    </source>
</evidence>
<protein>
    <recommendedName>
        <fullName evidence="1">MPN domain-containing protein</fullName>
    </recommendedName>
</protein>
<dbReference type="PANTHER" id="PTHR11140:SF0">
    <property type="entry name" value="PRE-MRNA-PROCESSING-SPLICING FACTOR 8"/>
    <property type="match status" value="1"/>
</dbReference>
<dbReference type="InterPro" id="IPR037518">
    <property type="entry name" value="MPN"/>
</dbReference>
<dbReference type="AlphaFoldDB" id="A0A8S3HK99"/>
<dbReference type="GO" id="GO:0005682">
    <property type="term" value="C:U5 snRNP"/>
    <property type="evidence" value="ECO:0007669"/>
    <property type="project" value="TreeGrafter"/>
</dbReference>
<dbReference type="GO" id="GO:0030623">
    <property type="term" value="F:U5 snRNA binding"/>
    <property type="evidence" value="ECO:0007669"/>
    <property type="project" value="TreeGrafter"/>
</dbReference>
<dbReference type="Gene3D" id="3.40.140.10">
    <property type="entry name" value="Cytidine Deaminase, domain 2"/>
    <property type="match status" value="1"/>
</dbReference>
<dbReference type="SMART" id="SM00232">
    <property type="entry name" value="JAB_MPN"/>
    <property type="match status" value="1"/>
</dbReference>
<dbReference type="PANTHER" id="PTHR11140">
    <property type="entry name" value="PRE-MRNA SPLICING FACTOR PRP8"/>
    <property type="match status" value="1"/>
</dbReference>
<name>A0A8S3HK99_9BILA</name>
<dbReference type="InterPro" id="IPR027652">
    <property type="entry name" value="PRP8"/>
</dbReference>
<proteinExistence type="predicted"/>
<feature type="non-terminal residue" evidence="2">
    <location>
        <position position="1"/>
    </location>
</feature>
<dbReference type="GO" id="GO:0017070">
    <property type="term" value="F:U6 snRNA binding"/>
    <property type="evidence" value="ECO:0007669"/>
    <property type="project" value="TreeGrafter"/>
</dbReference>
<comment type="caution">
    <text evidence="2">The sequence shown here is derived from an EMBL/GenBank/DDBJ whole genome shotgun (WGS) entry which is preliminary data.</text>
</comment>
<evidence type="ECO:0000313" key="2">
    <source>
        <dbReference type="EMBL" id="CAF5184288.1"/>
    </source>
</evidence>
<evidence type="ECO:0000313" key="3">
    <source>
        <dbReference type="Proteomes" id="UP000681720"/>
    </source>
</evidence>
<reference evidence="2" key="1">
    <citation type="submission" date="2021-02" db="EMBL/GenBank/DDBJ databases">
        <authorList>
            <person name="Nowell W R."/>
        </authorList>
    </citation>
    <scope>NUCLEOTIDE SEQUENCE</scope>
</reference>
<dbReference type="InterPro" id="IPR000555">
    <property type="entry name" value="JAMM/MPN+_dom"/>
</dbReference>
<gene>
    <name evidence="2" type="ORF">GIL414_LOCUS70417</name>
</gene>
<dbReference type="EMBL" id="CAJOBJ010332169">
    <property type="protein sequence ID" value="CAF5184288.1"/>
    <property type="molecule type" value="Genomic_DNA"/>
</dbReference>
<organism evidence="2 3">
    <name type="scientific">Rotaria magnacalcarata</name>
    <dbReference type="NCBI Taxonomy" id="392030"/>
    <lineage>
        <taxon>Eukaryota</taxon>
        <taxon>Metazoa</taxon>
        <taxon>Spiralia</taxon>
        <taxon>Gnathifera</taxon>
        <taxon>Rotifera</taxon>
        <taxon>Eurotatoria</taxon>
        <taxon>Bdelloidea</taxon>
        <taxon>Philodinida</taxon>
        <taxon>Philodinidae</taxon>
        <taxon>Rotaria</taxon>
    </lineage>
</organism>
<dbReference type="Pfam" id="PF01398">
    <property type="entry name" value="JAB"/>
    <property type="match status" value="1"/>
</dbReference>
<dbReference type="GO" id="GO:0071013">
    <property type="term" value="C:catalytic step 2 spliceosome"/>
    <property type="evidence" value="ECO:0007669"/>
    <property type="project" value="TreeGrafter"/>
</dbReference>
<dbReference type="PROSITE" id="PS50249">
    <property type="entry name" value="MPN"/>
    <property type="match status" value="1"/>
</dbReference>
<feature type="domain" description="MPN" evidence="1">
    <location>
        <begin position="25"/>
        <end position="140"/>
    </location>
</feature>
<sequence length="140" mass="15905">TEQAQSPDDALLHVLLNGVTGTAVTYILPENIFKKFNVISDRRTQIAGYLYGVSPLENPQVKEIRCVVLPPQWGTSETVHLPNILPEHEFLKDMEPLGWIHTQLDELPQLSPQDITTHAKIMNDHASWDREKTIIITLIF</sequence>
<dbReference type="GO" id="GO:0000244">
    <property type="term" value="P:spliceosomal tri-snRNP complex assembly"/>
    <property type="evidence" value="ECO:0007669"/>
    <property type="project" value="TreeGrafter"/>
</dbReference>
<dbReference type="GO" id="GO:0030619">
    <property type="term" value="F:U1 snRNA binding"/>
    <property type="evidence" value="ECO:0007669"/>
    <property type="project" value="TreeGrafter"/>
</dbReference>
<dbReference type="Proteomes" id="UP000681720">
    <property type="component" value="Unassembled WGS sequence"/>
</dbReference>
<accession>A0A8S3HK99</accession>